<feature type="compositionally biased region" description="Low complexity" evidence="1">
    <location>
        <begin position="416"/>
        <end position="426"/>
    </location>
</feature>
<feature type="compositionally biased region" description="Basic and acidic residues" evidence="1">
    <location>
        <begin position="1"/>
        <end position="10"/>
    </location>
</feature>
<accession>A0A2T7NCP8</accession>
<feature type="region of interest" description="Disordered" evidence="1">
    <location>
        <begin position="280"/>
        <end position="315"/>
    </location>
</feature>
<feature type="compositionally biased region" description="Basic and acidic residues" evidence="1">
    <location>
        <begin position="119"/>
        <end position="129"/>
    </location>
</feature>
<gene>
    <name evidence="2" type="ORF">C0Q70_21500</name>
</gene>
<reference evidence="2 3" key="1">
    <citation type="submission" date="2018-04" db="EMBL/GenBank/DDBJ databases">
        <title>The genome of golden apple snail Pomacea canaliculata provides insight into stress tolerance and invasive adaptation.</title>
        <authorList>
            <person name="Liu C."/>
            <person name="Liu B."/>
            <person name="Ren Y."/>
            <person name="Zhang Y."/>
            <person name="Wang H."/>
            <person name="Li S."/>
            <person name="Jiang F."/>
            <person name="Yin L."/>
            <person name="Zhang G."/>
            <person name="Qian W."/>
            <person name="Fan W."/>
        </authorList>
    </citation>
    <scope>NUCLEOTIDE SEQUENCE [LARGE SCALE GENOMIC DNA]</scope>
    <source>
        <strain evidence="2">SZHN2017</strain>
        <tissue evidence="2">Muscle</tissue>
    </source>
</reference>
<feature type="region of interest" description="Disordered" evidence="1">
    <location>
        <begin position="1"/>
        <end position="29"/>
    </location>
</feature>
<feature type="compositionally biased region" description="Acidic residues" evidence="1">
    <location>
        <begin position="52"/>
        <end position="65"/>
    </location>
</feature>
<proteinExistence type="predicted"/>
<feature type="compositionally biased region" description="Basic and acidic residues" evidence="1">
    <location>
        <begin position="146"/>
        <end position="157"/>
    </location>
</feature>
<keyword evidence="3" id="KW-1185">Reference proteome</keyword>
<feature type="compositionally biased region" description="Polar residues" evidence="1">
    <location>
        <begin position="66"/>
        <end position="76"/>
    </location>
</feature>
<name>A0A2T7NCP8_POMCA</name>
<sequence>MDASSRHSALDDDDATNNQKPLKLTRQDAKSNIADVVVDVEDPSPSVTETAAEVEGECPDVDNDDGVSTSRNGRSGTSAKLISMSIWDTHDGDRNLRATSRRVFWDLDSKGVLAGISEQEEHSSQDDIRSVASSSHTSRSLQATPEKQRDPSRERDPVGTTRSRRRRTTRRSLSLPTGSLSYGDVKITYRDGHFVTEPIAVASAGGDRGEGCDEKVTNAKYERSGSDTTAVLRGSFMNIGSQEEMREEIFSLLERGFSTEDITLYFSHYLDWNSNHLGSSNSDSVSGSQSGSTQSLTTAGLVSSLPRRYRTRDGANRPMSVDGFKLWEQISQSEQNLAMEGVDVVPDGVRKRNNSFCEAMETISMVDSSSLSQDVCDGGEVRLHRQNSEELRTDKNKSQRPGFIQRMLQKRKSFSEKTSSSKSQSQQKDEGSAVSARKEAREPITRKVSIKGIFRRKNSTTSLDSKKDPDEPGSPPIATFMNDDDIGAMNSLPGSPVASTLSRRVSSDSQFQVLVKENSRVQQIYAVQWIPQWQ</sequence>
<protein>
    <submittedName>
        <fullName evidence="2">Uncharacterized protein</fullName>
    </submittedName>
</protein>
<dbReference type="AlphaFoldDB" id="A0A2T7NCP8"/>
<evidence type="ECO:0000256" key="1">
    <source>
        <dbReference type="SAM" id="MobiDB-lite"/>
    </source>
</evidence>
<feature type="region of interest" description="Disordered" evidence="1">
    <location>
        <begin position="410"/>
        <end position="501"/>
    </location>
</feature>
<dbReference type="Proteomes" id="UP000245119">
    <property type="component" value="Linkage Group LG14"/>
</dbReference>
<feature type="compositionally biased region" description="Basic and acidic residues" evidence="1">
    <location>
        <begin position="427"/>
        <end position="445"/>
    </location>
</feature>
<feature type="region of interest" description="Disordered" evidence="1">
    <location>
        <begin position="41"/>
        <end position="76"/>
    </location>
</feature>
<dbReference type="EMBL" id="PZQS01000014">
    <property type="protein sequence ID" value="PVD18941.1"/>
    <property type="molecule type" value="Genomic_DNA"/>
</dbReference>
<feature type="region of interest" description="Disordered" evidence="1">
    <location>
        <begin position="116"/>
        <end position="177"/>
    </location>
</feature>
<organism evidence="2 3">
    <name type="scientific">Pomacea canaliculata</name>
    <name type="common">Golden apple snail</name>
    <dbReference type="NCBI Taxonomy" id="400727"/>
    <lineage>
        <taxon>Eukaryota</taxon>
        <taxon>Metazoa</taxon>
        <taxon>Spiralia</taxon>
        <taxon>Lophotrochozoa</taxon>
        <taxon>Mollusca</taxon>
        <taxon>Gastropoda</taxon>
        <taxon>Caenogastropoda</taxon>
        <taxon>Architaenioglossa</taxon>
        <taxon>Ampullarioidea</taxon>
        <taxon>Ampullariidae</taxon>
        <taxon>Pomacea</taxon>
    </lineage>
</organism>
<feature type="compositionally biased region" description="Low complexity" evidence="1">
    <location>
        <begin position="130"/>
        <end position="140"/>
    </location>
</feature>
<feature type="compositionally biased region" description="Low complexity" evidence="1">
    <location>
        <begin position="280"/>
        <end position="298"/>
    </location>
</feature>
<comment type="caution">
    <text evidence="2">The sequence shown here is derived from an EMBL/GenBank/DDBJ whole genome shotgun (WGS) entry which is preliminary data.</text>
</comment>
<evidence type="ECO:0000313" key="3">
    <source>
        <dbReference type="Proteomes" id="UP000245119"/>
    </source>
</evidence>
<evidence type="ECO:0000313" key="2">
    <source>
        <dbReference type="EMBL" id="PVD18941.1"/>
    </source>
</evidence>